<dbReference type="SMART" id="SM00563">
    <property type="entry name" value="PlsC"/>
    <property type="match status" value="1"/>
</dbReference>
<dbReference type="RefSeq" id="WP_013707209.1">
    <property type="nucleotide sequence ID" value="NC_015388.1"/>
</dbReference>
<evidence type="ECO:0000256" key="2">
    <source>
        <dbReference type="ARBA" id="ARBA00022679"/>
    </source>
</evidence>
<dbReference type="Proteomes" id="UP000000483">
    <property type="component" value="Chromosome"/>
</dbReference>
<proteinExistence type="predicted"/>
<keyword evidence="6" id="KW-1185">Reference proteome</keyword>
<dbReference type="PANTHER" id="PTHR10434">
    <property type="entry name" value="1-ACYL-SN-GLYCEROL-3-PHOSPHATE ACYLTRANSFERASE"/>
    <property type="match status" value="1"/>
</dbReference>
<dbReference type="AlphaFoldDB" id="F2NFI1"/>
<accession>F2NFI1</accession>
<sequence>MSRVNPDRLSKWFYRTMRWLTRQSFQRYFRLAVEGLDHWPMQGPAILCPKHQRWEDVPIVGLTFPRPLYYVAKVELFQNLASRTLVQALGGIPLDRQRPQATLSTFRSLNRILQRQEQIVLFPEGTYVPGQVGCGKHRFIQLLLRLQTHLPQKRLPFIPVGIRYQPDPPGCRVRVRIGLPITTDGPEQAGNLTRQIMAAIEKLQAPD</sequence>
<dbReference type="eggNOG" id="COG0204">
    <property type="taxonomic scope" value="Bacteria"/>
</dbReference>
<dbReference type="STRING" id="880072.Desac_2276"/>
<name>F2NFI1_DESAR</name>
<comment type="pathway">
    <text evidence="1">Lipid metabolism.</text>
</comment>
<dbReference type="InterPro" id="IPR002123">
    <property type="entry name" value="Plipid/glycerol_acylTrfase"/>
</dbReference>
<dbReference type="EMBL" id="CP002629">
    <property type="protein sequence ID" value="AEB10100.1"/>
    <property type="molecule type" value="Genomic_DNA"/>
</dbReference>
<organism evidence="5 6">
    <name type="scientific">Desulfobacca acetoxidans (strain ATCC 700848 / DSM 11109 / ASRB2)</name>
    <dbReference type="NCBI Taxonomy" id="880072"/>
    <lineage>
        <taxon>Bacteria</taxon>
        <taxon>Pseudomonadati</taxon>
        <taxon>Thermodesulfobacteriota</taxon>
        <taxon>Desulfobaccia</taxon>
        <taxon>Desulfobaccales</taxon>
        <taxon>Desulfobaccaceae</taxon>
        <taxon>Desulfobacca</taxon>
    </lineage>
</organism>
<dbReference type="PANTHER" id="PTHR10434:SF11">
    <property type="entry name" value="1-ACYL-SN-GLYCEROL-3-PHOSPHATE ACYLTRANSFERASE"/>
    <property type="match status" value="1"/>
</dbReference>
<reference evidence="6" key="2">
    <citation type="submission" date="2011-03" db="EMBL/GenBank/DDBJ databases">
        <title>The complete genome of Desulfobacca acetoxidans DSM 11109.</title>
        <authorList>
            <consortium name="US DOE Joint Genome Institute (JGI-PGF)"/>
            <person name="Lucas S."/>
            <person name="Copeland A."/>
            <person name="Lapidus A."/>
            <person name="Bruce D."/>
            <person name="Goodwin L."/>
            <person name="Pitluck S."/>
            <person name="Peters L."/>
            <person name="Kyrpides N."/>
            <person name="Mavromatis K."/>
            <person name="Ivanova N."/>
            <person name="Ovchinnikova G."/>
            <person name="Teshima H."/>
            <person name="Detter J.C."/>
            <person name="Han C."/>
            <person name="Land M."/>
            <person name="Hauser L."/>
            <person name="Markowitz V."/>
            <person name="Cheng J.-F."/>
            <person name="Hugenholtz P."/>
            <person name="Woyke T."/>
            <person name="Wu D."/>
            <person name="Spring S."/>
            <person name="Schueler E."/>
            <person name="Brambilla E."/>
            <person name="Klenk H.-P."/>
            <person name="Eisen J.A."/>
        </authorList>
    </citation>
    <scope>NUCLEOTIDE SEQUENCE [LARGE SCALE GENOMIC DNA]</scope>
    <source>
        <strain evidence="6">ATCC 700848 / DSM 11109 / ASRB2</strain>
    </source>
</reference>
<dbReference type="GO" id="GO:0003841">
    <property type="term" value="F:1-acylglycerol-3-phosphate O-acyltransferase activity"/>
    <property type="evidence" value="ECO:0007669"/>
    <property type="project" value="TreeGrafter"/>
</dbReference>
<protein>
    <submittedName>
        <fullName evidence="5">Phospholipid/glycerol acyltransferase</fullName>
    </submittedName>
</protein>
<feature type="domain" description="Phospholipid/glycerol acyltransferase" evidence="4">
    <location>
        <begin position="45"/>
        <end position="165"/>
    </location>
</feature>
<reference evidence="5 6" key="1">
    <citation type="journal article" date="2011" name="Stand. Genomic Sci.">
        <title>Complete genome sequence of the acetate-degrading sulfate reducer Desulfobacca acetoxidans type strain (ASRB2).</title>
        <authorList>
            <person name="Goker M."/>
            <person name="Teshima H."/>
            <person name="Lapidus A."/>
            <person name="Nolan M."/>
            <person name="Lucas S."/>
            <person name="Hammon N."/>
            <person name="Deshpande S."/>
            <person name="Cheng J.F."/>
            <person name="Tapia R."/>
            <person name="Han C."/>
            <person name="Goodwin L."/>
            <person name="Pitluck S."/>
            <person name="Huntemann M."/>
            <person name="Liolios K."/>
            <person name="Ivanova N."/>
            <person name="Pagani I."/>
            <person name="Mavromatis K."/>
            <person name="Ovchinikova G."/>
            <person name="Pati A."/>
            <person name="Chen A."/>
            <person name="Palaniappan K."/>
            <person name="Land M."/>
            <person name="Hauser L."/>
            <person name="Brambilla E.M."/>
            <person name="Rohde M."/>
            <person name="Spring S."/>
            <person name="Detter J.C."/>
            <person name="Woyke T."/>
            <person name="Bristow J."/>
            <person name="Eisen J.A."/>
            <person name="Markowitz V."/>
            <person name="Hugenholtz P."/>
            <person name="Kyrpides N.C."/>
            <person name="Klenk H.P."/>
        </authorList>
    </citation>
    <scope>NUCLEOTIDE SEQUENCE [LARGE SCALE GENOMIC DNA]</scope>
    <source>
        <strain evidence="6">ATCC 700848 / DSM 11109 / ASRB2</strain>
    </source>
</reference>
<dbReference type="KEGG" id="dao:Desac_2276"/>
<dbReference type="Pfam" id="PF01553">
    <property type="entry name" value="Acyltransferase"/>
    <property type="match status" value="1"/>
</dbReference>
<evidence type="ECO:0000256" key="3">
    <source>
        <dbReference type="ARBA" id="ARBA00023315"/>
    </source>
</evidence>
<keyword evidence="2 5" id="KW-0808">Transferase</keyword>
<dbReference type="CDD" id="cd07989">
    <property type="entry name" value="LPLAT_AGPAT-like"/>
    <property type="match status" value="1"/>
</dbReference>
<dbReference type="OrthoDB" id="5290997at2"/>
<evidence type="ECO:0000256" key="1">
    <source>
        <dbReference type="ARBA" id="ARBA00005189"/>
    </source>
</evidence>
<keyword evidence="3 5" id="KW-0012">Acyltransferase</keyword>
<evidence type="ECO:0000259" key="4">
    <source>
        <dbReference type="SMART" id="SM00563"/>
    </source>
</evidence>
<gene>
    <name evidence="5" type="ordered locus">Desac_2276</name>
</gene>
<evidence type="ECO:0000313" key="5">
    <source>
        <dbReference type="EMBL" id="AEB10100.1"/>
    </source>
</evidence>
<evidence type="ECO:0000313" key="6">
    <source>
        <dbReference type="Proteomes" id="UP000000483"/>
    </source>
</evidence>
<dbReference type="HOGENOM" id="CLU_027938_4_5_7"/>
<dbReference type="SUPFAM" id="SSF69593">
    <property type="entry name" value="Glycerol-3-phosphate (1)-acyltransferase"/>
    <property type="match status" value="1"/>
</dbReference>
<dbReference type="GO" id="GO:0006654">
    <property type="term" value="P:phosphatidic acid biosynthetic process"/>
    <property type="evidence" value="ECO:0007669"/>
    <property type="project" value="TreeGrafter"/>
</dbReference>